<keyword evidence="2" id="KW-0732">Signal</keyword>
<organism evidence="3 4">
    <name type="scientific">Peribacillus glennii</name>
    <dbReference type="NCBI Taxonomy" id="2303991"/>
    <lineage>
        <taxon>Bacteria</taxon>
        <taxon>Bacillati</taxon>
        <taxon>Bacillota</taxon>
        <taxon>Bacilli</taxon>
        <taxon>Bacillales</taxon>
        <taxon>Bacillaceae</taxon>
        <taxon>Peribacillus</taxon>
    </lineage>
</organism>
<dbReference type="InterPro" id="IPR050490">
    <property type="entry name" value="Bact_solute-bd_prot1"/>
</dbReference>
<dbReference type="CDD" id="cd14748">
    <property type="entry name" value="PBP2_UgpB"/>
    <property type="match status" value="1"/>
</dbReference>
<sequence length="430" mass="48544">MKKGFHLGFILLLLCSLVLSACSNNTEAEGKNKDGKVVIDFQTFWGSETRRPVIEKIVDDFNKSQDEIEVKHTFVPWGDIWTKNTAAVAAGNPADVIVNDINTVAHRAENGQSEDLSQYIDEGIKDELYPNLWETVQYKDKFYGVPFTTDTRVLFYNKDAYKEAGLDPEQPPKTWKELEDHAKKLDVKKDGIYERIGFYPTWGSFGAGSWMANADDGKGFFEGNEMYINTPNKVEALKWVAGWHKRLGAKNVQAFQAEFGSGQTNPFISEKVAIWTDIASFYTQIRDTGKDMNFGIAPIPAFKEEGRNWNEGGGFVMEIPKGAKHPKEAATFIEYLASEKAQKYWAQKNYDNVANKKAAESVLKDFTGDEKLVYEQALKNLKDTRFHPAPIDYPDYASRVDPQLEAAITGKSTPEKALQKAENDVKKLKR</sequence>
<protein>
    <submittedName>
        <fullName evidence="3">ABC transporter substrate-binding protein</fullName>
    </submittedName>
</protein>
<name>A0A372L8W4_9BACI</name>
<dbReference type="Proteomes" id="UP000262939">
    <property type="component" value="Unassembled WGS sequence"/>
</dbReference>
<keyword evidence="4" id="KW-1185">Reference proteome</keyword>
<dbReference type="AlphaFoldDB" id="A0A372L8W4"/>
<dbReference type="PANTHER" id="PTHR43649">
    <property type="entry name" value="ARABINOSE-BINDING PROTEIN-RELATED"/>
    <property type="match status" value="1"/>
</dbReference>
<dbReference type="Gene3D" id="3.40.190.10">
    <property type="entry name" value="Periplasmic binding protein-like II"/>
    <property type="match status" value="2"/>
</dbReference>
<gene>
    <name evidence="3" type="ORF">D0466_16935</name>
</gene>
<proteinExistence type="predicted"/>
<feature type="region of interest" description="Disordered" evidence="1">
    <location>
        <begin position="407"/>
        <end position="430"/>
    </location>
</feature>
<dbReference type="SUPFAM" id="SSF53850">
    <property type="entry name" value="Periplasmic binding protein-like II"/>
    <property type="match status" value="1"/>
</dbReference>
<dbReference type="PROSITE" id="PS51257">
    <property type="entry name" value="PROKAR_LIPOPROTEIN"/>
    <property type="match status" value="1"/>
</dbReference>
<evidence type="ECO:0000313" key="3">
    <source>
        <dbReference type="EMBL" id="RFU61858.1"/>
    </source>
</evidence>
<dbReference type="Pfam" id="PF01547">
    <property type="entry name" value="SBP_bac_1"/>
    <property type="match status" value="1"/>
</dbReference>
<dbReference type="InterPro" id="IPR006059">
    <property type="entry name" value="SBP"/>
</dbReference>
<dbReference type="OrthoDB" id="9795467at2"/>
<comment type="caution">
    <text evidence="3">The sequence shown here is derived from an EMBL/GenBank/DDBJ whole genome shotgun (WGS) entry which is preliminary data.</text>
</comment>
<dbReference type="PANTHER" id="PTHR43649:SF12">
    <property type="entry name" value="DIACETYLCHITOBIOSE BINDING PROTEIN DASA"/>
    <property type="match status" value="1"/>
</dbReference>
<evidence type="ECO:0000256" key="1">
    <source>
        <dbReference type="SAM" id="MobiDB-lite"/>
    </source>
</evidence>
<accession>A0A372L8W4</accession>
<evidence type="ECO:0000256" key="2">
    <source>
        <dbReference type="SAM" id="SignalP"/>
    </source>
</evidence>
<feature type="chain" id="PRO_5038950360" evidence="2">
    <location>
        <begin position="22"/>
        <end position="430"/>
    </location>
</feature>
<feature type="signal peptide" evidence="2">
    <location>
        <begin position="1"/>
        <end position="21"/>
    </location>
</feature>
<reference evidence="3 4" key="1">
    <citation type="submission" date="2018-08" db="EMBL/GenBank/DDBJ databases">
        <title>Bacillus chawlae sp. nov., Bacillus glennii sp. nov., and Bacillus saganii sp. nov. Isolated from the Vehicle Assembly Building at Kennedy Space Center where the Viking Spacecraft were Assembled.</title>
        <authorList>
            <person name="Seuylemezian A."/>
            <person name="Vaishampayan P."/>
        </authorList>
    </citation>
    <scope>NUCLEOTIDE SEQUENCE [LARGE SCALE GENOMIC DNA]</scope>
    <source>
        <strain evidence="3 4">V44-8</strain>
    </source>
</reference>
<evidence type="ECO:0000313" key="4">
    <source>
        <dbReference type="Proteomes" id="UP000262939"/>
    </source>
</evidence>
<dbReference type="EMBL" id="QVTD01000012">
    <property type="protein sequence ID" value="RFU61858.1"/>
    <property type="molecule type" value="Genomic_DNA"/>
</dbReference>
<feature type="compositionally biased region" description="Basic and acidic residues" evidence="1">
    <location>
        <begin position="413"/>
        <end position="430"/>
    </location>
</feature>